<keyword evidence="6" id="KW-0812">Transmembrane</keyword>
<protein>
    <submittedName>
        <fullName evidence="7">Protein EXORDIUM-like 1</fullName>
    </submittedName>
</protein>
<evidence type="ECO:0000313" key="7">
    <source>
        <dbReference type="EMBL" id="WOL06673.1"/>
    </source>
</evidence>
<dbReference type="EMBL" id="CP136894">
    <property type="protein sequence ID" value="WOL06673.1"/>
    <property type="molecule type" value="Genomic_DNA"/>
</dbReference>
<dbReference type="PANTHER" id="PTHR31279:SF58">
    <property type="entry name" value="PROTEIN EXORDIUM-LIKE 2"/>
    <property type="match status" value="1"/>
</dbReference>
<dbReference type="GO" id="GO:0048046">
    <property type="term" value="C:apoplast"/>
    <property type="evidence" value="ECO:0007669"/>
    <property type="project" value="UniProtKB-SubCell"/>
</dbReference>
<proteinExistence type="inferred from homology"/>
<name>A0AAQ3QEU7_9LILI</name>
<keyword evidence="3" id="KW-0964">Secreted</keyword>
<keyword evidence="8" id="KW-1185">Reference proteome</keyword>
<keyword evidence="4" id="KW-0732">Signal</keyword>
<keyword evidence="2" id="KW-0052">Apoplast</keyword>
<comment type="subcellular location">
    <subcellularLocation>
        <location evidence="1">Secreted</location>
        <location evidence="1">Extracellular space</location>
        <location evidence="1">Apoplast</location>
    </subcellularLocation>
</comment>
<gene>
    <name evidence="7" type="ORF">Cni_G15407</name>
</gene>
<feature type="transmembrane region" description="Helical" evidence="6">
    <location>
        <begin position="26"/>
        <end position="48"/>
    </location>
</feature>
<evidence type="ECO:0000256" key="2">
    <source>
        <dbReference type="ARBA" id="ARBA00022523"/>
    </source>
</evidence>
<dbReference type="PANTHER" id="PTHR31279">
    <property type="entry name" value="PROTEIN EXORDIUM-LIKE 5"/>
    <property type="match status" value="1"/>
</dbReference>
<reference evidence="7 8" key="1">
    <citation type="submission" date="2023-10" db="EMBL/GenBank/DDBJ databases">
        <title>Chromosome-scale genome assembly provides insights into flower coloration mechanisms of Canna indica.</title>
        <authorList>
            <person name="Li C."/>
        </authorList>
    </citation>
    <scope>NUCLEOTIDE SEQUENCE [LARGE SCALE GENOMIC DNA]</scope>
    <source>
        <tissue evidence="7">Flower</tissue>
    </source>
</reference>
<dbReference type="Proteomes" id="UP001327560">
    <property type="component" value="Chromosome 5"/>
</dbReference>
<keyword evidence="6" id="KW-0472">Membrane</keyword>
<evidence type="ECO:0000256" key="3">
    <source>
        <dbReference type="ARBA" id="ARBA00022525"/>
    </source>
</evidence>
<comment type="similarity">
    <text evidence="5">Belongs to the EXORDIUM family.</text>
</comment>
<evidence type="ECO:0000313" key="8">
    <source>
        <dbReference type="Proteomes" id="UP001327560"/>
    </source>
</evidence>
<evidence type="ECO:0000256" key="6">
    <source>
        <dbReference type="SAM" id="Phobius"/>
    </source>
</evidence>
<evidence type="ECO:0000256" key="1">
    <source>
        <dbReference type="ARBA" id="ARBA00004271"/>
    </source>
</evidence>
<keyword evidence="6" id="KW-1133">Transmembrane helix</keyword>
<evidence type="ECO:0000256" key="5">
    <source>
        <dbReference type="ARBA" id="ARBA00023591"/>
    </source>
</evidence>
<evidence type="ECO:0000256" key="4">
    <source>
        <dbReference type="ARBA" id="ARBA00022729"/>
    </source>
</evidence>
<dbReference type="AlphaFoldDB" id="A0AAQ3QEU7"/>
<organism evidence="7 8">
    <name type="scientific">Canna indica</name>
    <name type="common">Indian-shot</name>
    <dbReference type="NCBI Taxonomy" id="4628"/>
    <lineage>
        <taxon>Eukaryota</taxon>
        <taxon>Viridiplantae</taxon>
        <taxon>Streptophyta</taxon>
        <taxon>Embryophyta</taxon>
        <taxon>Tracheophyta</taxon>
        <taxon>Spermatophyta</taxon>
        <taxon>Magnoliopsida</taxon>
        <taxon>Liliopsida</taxon>
        <taxon>Zingiberales</taxon>
        <taxon>Cannaceae</taxon>
        <taxon>Canna</taxon>
    </lineage>
</organism>
<dbReference type="Pfam" id="PF04674">
    <property type="entry name" value="Phi_1"/>
    <property type="match status" value="1"/>
</dbReference>
<accession>A0AAQ3QEU7</accession>
<dbReference type="InterPro" id="IPR006766">
    <property type="entry name" value="EXORDIUM-like"/>
</dbReference>
<sequence>MLHDKSQCNINRQQNLHHRYRKMAKFATTTLLPTLVLLVFFVLLLPLLSYGRLHHEQQQAKLIPSSSSISTTLNYHKGSLLSSPTSTYIIWYGAFPPAYRAAVTDFFASFRPSDSSPQPTVSKWWATIQQYKALAGKPASAAVKVGGEISDSAYSLGKSLARSTLADLVRSAIAKGSFPLDLAGVYLVLTAADVAVDRFCTSSCGFHGTTLVSAGKRVVVAHVGDPGAQCPGLCAWPYAAPAYGPPGPPLVAPNGVGVDGTIVNIATVIAGAVTNPFGDGFYQGDRLAPLEAATACAGEFGEGAYPGYTGALMIDGESKASFNAFGAGGRRFLLPAIWEPLSGKCKVIG</sequence>